<evidence type="ECO:0000313" key="2">
    <source>
        <dbReference type="EMBL" id="ORO86370.1"/>
    </source>
</evidence>
<dbReference type="Proteomes" id="UP000193064">
    <property type="component" value="Unassembled WGS sequence"/>
</dbReference>
<dbReference type="Proteomes" id="UP000194008">
    <property type="component" value="Unassembled WGS sequence"/>
</dbReference>
<organism evidence="2 3">
    <name type="scientific">Streptococcus oralis subsp. dentisani</name>
    <dbReference type="NCBI Taxonomy" id="1458253"/>
    <lineage>
        <taxon>Bacteria</taxon>
        <taxon>Bacillati</taxon>
        <taxon>Bacillota</taxon>
        <taxon>Bacilli</taxon>
        <taxon>Lactobacillales</taxon>
        <taxon>Streptococcaceae</taxon>
        <taxon>Streptococcus</taxon>
    </lineage>
</organism>
<dbReference type="EMBL" id="NCUW01000030">
    <property type="protein sequence ID" value="ORO75848.1"/>
    <property type="molecule type" value="Genomic_DNA"/>
</dbReference>
<reference evidence="2" key="2">
    <citation type="submission" date="2017-04" db="EMBL/GenBank/DDBJ databases">
        <authorList>
            <person name="Afonso C.L."/>
            <person name="Miller P.J."/>
            <person name="Scott M.A."/>
            <person name="Spackman E."/>
            <person name="Goraichik I."/>
            <person name="Dimitrov K.M."/>
            <person name="Suarez D.L."/>
            <person name="Swayne D.E."/>
        </authorList>
    </citation>
    <scope>NUCLEOTIDE SEQUENCE</scope>
    <source>
        <strain evidence="2">RH_13585_10</strain>
        <strain evidence="1">Y_5914_11</strain>
    </source>
</reference>
<dbReference type="AlphaFoldDB" id="A0A1X1JGU3"/>
<gene>
    <name evidence="2" type="ORF">B7705_00020</name>
    <name evidence="1" type="ORF">B7709_07885</name>
</gene>
<evidence type="ECO:0000313" key="3">
    <source>
        <dbReference type="Proteomes" id="UP000193064"/>
    </source>
</evidence>
<evidence type="ECO:0000313" key="1">
    <source>
        <dbReference type="EMBL" id="ORO75848.1"/>
    </source>
</evidence>
<name>A0A1X1JGU3_STROR</name>
<proteinExistence type="predicted"/>
<accession>A0A1X1JGU3</accession>
<sequence length="129" mass="15320">MKEEIYKLYEVCKRFNSRLGYSLEENKKLKDFKELIDDNLSDDFQELMSGISAFKEEIIDQSIADEQYSQFYYELLSSMANFSSYFADLHEIIFDLNKRRRFKMGEITKEELVSSDEIILDDEDDESGN</sequence>
<reference evidence="3 4" key="1">
    <citation type="journal article" date="2016" name="Eur. J. Clin. Microbiol. Infect. Dis.">
        <title>Whole genome sequencing as a tool for phylogenetic analysis of clinical strains of Mitis group streptococci.</title>
        <authorList>
            <person name="Rasmussen L.H."/>
            <person name="Dargis R."/>
            <person name="Hojholt K."/>
            <person name="Christensen J.J."/>
            <person name="Skovgaard O."/>
            <person name="Justesen U.S."/>
            <person name="Rosenvinge F.S."/>
            <person name="Moser C."/>
            <person name="Lukjancenko O."/>
            <person name="Rasmussen S."/>
            <person name="Nielsen X.C."/>
        </authorList>
    </citation>
    <scope>NUCLEOTIDE SEQUENCE [LARGE SCALE GENOMIC DNA]</scope>
    <source>
        <strain evidence="2 3">RH_13585_10</strain>
        <strain evidence="1 4">Y_5914_11</strain>
    </source>
</reference>
<comment type="caution">
    <text evidence="2">The sequence shown here is derived from an EMBL/GenBank/DDBJ whole genome shotgun (WGS) entry which is preliminary data.</text>
</comment>
<evidence type="ECO:0000313" key="4">
    <source>
        <dbReference type="Proteomes" id="UP000194008"/>
    </source>
</evidence>
<protein>
    <submittedName>
        <fullName evidence="2">Uncharacterized protein</fullName>
    </submittedName>
</protein>
<dbReference type="GeneID" id="49599748"/>
<dbReference type="RefSeq" id="WP_000656834.1">
    <property type="nucleotide sequence ID" value="NZ_NCUW01000030.1"/>
</dbReference>
<dbReference type="EMBL" id="NCVA01000001">
    <property type="protein sequence ID" value="ORO86370.1"/>
    <property type="molecule type" value="Genomic_DNA"/>
</dbReference>